<dbReference type="Pfam" id="PF00271">
    <property type="entry name" value="Helicase_C"/>
    <property type="match status" value="1"/>
</dbReference>
<feature type="compositionally biased region" description="Basic residues" evidence="8">
    <location>
        <begin position="381"/>
        <end position="409"/>
    </location>
</feature>
<feature type="domain" description="Helicase ATP-binding" evidence="9">
    <location>
        <begin position="31"/>
        <end position="201"/>
    </location>
</feature>
<evidence type="ECO:0000259" key="11">
    <source>
        <dbReference type="PROSITE" id="PS51195"/>
    </source>
</evidence>
<evidence type="ECO:0000256" key="6">
    <source>
        <dbReference type="PROSITE-ProRule" id="PRU00552"/>
    </source>
</evidence>
<accession>A0A9X2AYK1</accession>
<dbReference type="GO" id="GO:0016787">
    <property type="term" value="F:hydrolase activity"/>
    <property type="evidence" value="ECO:0007669"/>
    <property type="project" value="UniProtKB-KW"/>
</dbReference>
<evidence type="ECO:0000256" key="2">
    <source>
        <dbReference type="ARBA" id="ARBA00022801"/>
    </source>
</evidence>
<feature type="domain" description="Helicase C-terminal" evidence="10">
    <location>
        <begin position="225"/>
        <end position="377"/>
    </location>
</feature>
<dbReference type="InterPro" id="IPR000629">
    <property type="entry name" value="RNA-helicase_DEAD-box_CS"/>
</dbReference>
<dbReference type="PROSITE" id="PS51192">
    <property type="entry name" value="HELICASE_ATP_BIND_1"/>
    <property type="match status" value="1"/>
</dbReference>
<feature type="domain" description="DEAD-box RNA helicase Q" evidence="11">
    <location>
        <begin position="1"/>
        <end position="28"/>
    </location>
</feature>
<sequence length="409" mass="45003">MPFKDLDLSTELTEAITSKFKQPTKIQAQTVPIALANKDIVAIAQTGSGKTLAFGWALIEQLYQSSSARQAVIIAPTRELATQIHQSIKGFSDIYGLSLSLLTGGVDKESQLLELSKHPQLIVATPGRLLDLLKGGFIQADQIQTVVLDEADRLLGMGFWPDIKSILSLLPTKRQTLMFSATLPDELGSQVSTLLTQPVVIETNSKNTVVEQIEERLYLVNKGSKVKALIHQLELNRWPQALVFISAKDNADALCKKLNKAGIVAAALHGNKQQVERTQTLADFQQNKVRVLVATDVLARGVHVDKLPVVINMELPSDPSIYVHRVGRTARAGEEGLAISLVCHGESDYLQAIRNLTQRTLSLKQLEGFPVTDQPSTGQSKRPKRDKQANRRTSKKSSIKQFKTKAPQR</sequence>
<dbReference type="PROSITE" id="PS51195">
    <property type="entry name" value="Q_MOTIF"/>
    <property type="match status" value="1"/>
</dbReference>
<evidence type="ECO:0000256" key="1">
    <source>
        <dbReference type="ARBA" id="ARBA00022741"/>
    </source>
</evidence>
<dbReference type="PROSITE" id="PS51194">
    <property type="entry name" value="HELICASE_CTER"/>
    <property type="match status" value="1"/>
</dbReference>
<reference evidence="12" key="1">
    <citation type="submission" date="2021-11" db="EMBL/GenBank/DDBJ databases">
        <title>Vibrio ZSDE26 sp. nov. and Vibrio ZSDZ34 sp. nov., isolated from coastal seawater in Qingdao.</title>
        <authorList>
            <person name="Zhang P."/>
        </authorList>
    </citation>
    <scope>NUCLEOTIDE SEQUENCE</scope>
    <source>
        <strain evidence="12">ZSDZ34</strain>
    </source>
</reference>
<dbReference type="GO" id="GO:0003724">
    <property type="term" value="F:RNA helicase activity"/>
    <property type="evidence" value="ECO:0007669"/>
    <property type="project" value="InterPro"/>
</dbReference>
<keyword evidence="3 7" id="KW-0347">Helicase</keyword>
<keyword evidence="13" id="KW-1185">Reference proteome</keyword>
<dbReference type="InterPro" id="IPR014001">
    <property type="entry name" value="Helicase_ATP-bd"/>
</dbReference>
<protein>
    <submittedName>
        <fullName evidence="12">DEAD/DEAH box helicase</fullName>
    </submittedName>
</protein>
<evidence type="ECO:0000256" key="4">
    <source>
        <dbReference type="ARBA" id="ARBA00022840"/>
    </source>
</evidence>
<dbReference type="InterPro" id="IPR001650">
    <property type="entry name" value="Helicase_C-like"/>
</dbReference>
<dbReference type="EMBL" id="JAJNNZ010000005">
    <property type="protein sequence ID" value="MCJ2376767.1"/>
    <property type="molecule type" value="Genomic_DNA"/>
</dbReference>
<dbReference type="InterPro" id="IPR027417">
    <property type="entry name" value="P-loop_NTPase"/>
</dbReference>
<dbReference type="InterPro" id="IPR011545">
    <property type="entry name" value="DEAD/DEAH_box_helicase_dom"/>
</dbReference>
<dbReference type="AlphaFoldDB" id="A0A9X2AYK1"/>
<organism evidence="12 13">
    <name type="scientific">Vibrio gelatinilyticus</name>
    <dbReference type="NCBI Taxonomy" id="2893468"/>
    <lineage>
        <taxon>Bacteria</taxon>
        <taxon>Pseudomonadati</taxon>
        <taxon>Pseudomonadota</taxon>
        <taxon>Gammaproteobacteria</taxon>
        <taxon>Vibrionales</taxon>
        <taxon>Vibrionaceae</taxon>
        <taxon>Vibrio</taxon>
    </lineage>
</organism>
<dbReference type="Proteomes" id="UP001139488">
    <property type="component" value="Unassembled WGS sequence"/>
</dbReference>
<dbReference type="CDD" id="cd00268">
    <property type="entry name" value="DEADc"/>
    <property type="match status" value="1"/>
</dbReference>
<evidence type="ECO:0000313" key="13">
    <source>
        <dbReference type="Proteomes" id="UP001139488"/>
    </source>
</evidence>
<feature type="short sequence motif" description="Q motif" evidence="6">
    <location>
        <begin position="1"/>
        <end position="28"/>
    </location>
</feature>
<dbReference type="Gene3D" id="3.40.50.300">
    <property type="entry name" value="P-loop containing nucleotide triphosphate hydrolases"/>
    <property type="match status" value="2"/>
</dbReference>
<dbReference type="SMART" id="SM00490">
    <property type="entry name" value="HELICc"/>
    <property type="match status" value="1"/>
</dbReference>
<dbReference type="PANTHER" id="PTHR47959:SF2">
    <property type="entry name" value="ATP-DEPENDENT RNA HELICASE DEAD BOX FAMILY"/>
    <property type="match status" value="1"/>
</dbReference>
<dbReference type="GO" id="GO:0005829">
    <property type="term" value="C:cytosol"/>
    <property type="evidence" value="ECO:0007669"/>
    <property type="project" value="TreeGrafter"/>
</dbReference>
<evidence type="ECO:0000313" key="12">
    <source>
        <dbReference type="EMBL" id="MCJ2376767.1"/>
    </source>
</evidence>
<evidence type="ECO:0000256" key="3">
    <source>
        <dbReference type="ARBA" id="ARBA00022806"/>
    </source>
</evidence>
<keyword evidence="2 7" id="KW-0378">Hydrolase</keyword>
<comment type="similarity">
    <text evidence="5 7">Belongs to the DEAD box helicase family.</text>
</comment>
<dbReference type="RefSeq" id="WP_244356676.1">
    <property type="nucleotide sequence ID" value="NZ_JAJNNZ010000005.1"/>
</dbReference>
<keyword evidence="1 7" id="KW-0547">Nucleotide-binding</keyword>
<feature type="region of interest" description="Disordered" evidence="8">
    <location>
        <begin position="367"/>
        <end position="409"/>
    </location>
</feature>
<evidence type="ECO:0000256" key="5">
    <source>
        <dbReference type="ARBA" id="ARBA00038437"/>
    </source>
</evidence>
<dbReference type="Pfam" id="PF00270">
    <property type="entry name" value="DEAD"/>
    <property type="match status" value="1"/>
</dbReference>
<comment type="caution">
    <text evidence="12">The sequence shown here is derived from an EMBL/GenBank/DDBJ whole genome shotgun (WGS) entry which is preliminary data.</text>
</comment>
<gene>
    <name evidence="12" type="ORF">LNL84_07950</name>
</gene>
<dbReference type="PANTHER" id="PTHR47959">
    <property type="entry name" value="ATP-DEPENDENT RNA HELICASE RHLE-RELATED"/>
    <property type="match status" value="1"/>
</dbReference>
<evidence type="ECO:0000259" key="9">
    <source>
        <dbReference type="PROSITE" id="PS51192"/>
    </source>
</evidence>
<name>A0A9X2AYK1_9VIBR</name>
<keyword evidence="4 7" id="KW-0067">ATP-binding</keyword>
<dbReference type="GO" id="GO:0003676">
    <property type="term" value="F:nucleic acid binding"/>
    <property type="evidence" value="ECO:0007669"/>
    <property type="project" value="InterPro"/>
</dbReference>
<dbReference type="InterPro" id="IPR044742">
    <property type="entry name" value="DEAD/DEAH_RhlB"/>
</dbReference>
<dbReference type="InterPro" id="IPR014014">
    <property type="entry name" value="RNA_helicase_DEAD_Q_motif"/>
</dbReference>
<dbReference type="SUPFAM" id="SSF52540">
    <property type="entry name" value="P-loop containing nucleoside triphosphate hydrolases"/>
    <property type="match status" value="1"/>
</dbReference>
<evidence type="ECO:0000256" key="8">
    <source>
        <dbReference type="SAM" id="MobiDB-lite"/>
    </source>
</evidence>
<dbReference type="InterPro" id="IPR050079">
    <property type="entry name" value="DEAD_box_RNA_helicase"/>
</dbReference>
<dbReference type="GO" id="GO:0005524">
    <property type="term" value="F:ATP binding"/>
    <property type="evidence" value="ECO:0007669"/>
    <property type="project" value="UniProtKB-KW"/>
</dbReference>
<evidence type="ECO:0000256" key="7">
    <source>
        <dbReference type="RuleBase" id="RU000492"/>
    </source>
</evidence>
<proteinExistence type="inferred from homology"/>
<evidence type="ECO:0000259" key="10">
    <source>
        <dbReference type="PROSITE" id="PS51194"/>
    </source>
</evidence>
<dbReference type="CDD" id="cd18787">
    <property type="entry name" value="SF2_C_DEAD"/>
    <property type="match status" value="1"/>
</dbReference>
<dbReference type="PROSITE" id="PS00039">
    <property type="entry name" value="DEAD_ATP_HELICASE"/>
    <property type="match status" value="1"/>
</dbReference>
<dbReference type="SMART" id="SM00487">
    <property type="entry name" value="DEXDc"/>
    <property type="match status" value="1"/>
</dbReference>